<dbReference type="InterPro" id="IPR008307">
    <property type="entry name" value="UCP018957"/>
</dbReference>
<evidence type="ECO:0008006" key="2">
    <source>
        <dbReference type="Google" id="ProtNLM"/>
    </source>
</evidence>
<proteinExistence type="predicted"/>
<dbReference type="Pfam" id="PF08819">
    <property type="entry name" value="DUF1802"/>
    <property type="match status" value="1"/>
</dbReference>
<accession>A0A160V7B1</accession>
<protein>
    <recommendedName>
        <fullName evidence="2">DUF1802 family protein</fullName>
    </recommendedName>
</protein>
<name>A0A160V7B1_9ZZZZ</name>
<reference evidence="1" key="1">
    <citation type="submission" date="2015-10" db="EMBL/GenBank/DDBJ databases">
        <authorList>
            <person name="Gilbert D.G."/>
        </authorList>
    </citation>
    <scope>NUCLEOTIDE SEQUENCE</scope>
</reference>
<evidence type="ECO:0000313" key="1">
    <source>
        <dbReference type="EMBL" id="CUV01751.1"/>
    </source>
</evidence>
<sequence length="196" mass="22685">MLPDKCQMALKEWAVTVDAMAKGDQVLLLRKGGIHEDGKDFRVIHREFLLYPTYLHQKEDLLQPAYQPALRKLLEQPQDNDRITFSYWARAEEVLEISEQKKVDNLEPHHIWTTAYAQSKLHWKPMLPMSVLLLRIYKLEQPVTVPYLPEYGGCTSWVEVLSDVHLGRMEPVLNDAKFQRRCDDIKGSLGLTVTTG</sequence>
<dbReference type="EMBL" id="FAXA01000128">
    <property type="protein sequence ID" value="CUV01751.1"/>
    <property type="molecule type" value="Genomic_DNA"/>
</dbReference>
<dbReference type="InterPro" id="IPR014923">
    <property type="entry name" value="DUF1802"/>
</dbReference>
<dbReference type="PIRSF" id="PIRSF018957">
    <property type="entry name" value="UCP018957"/>
    <property type="match status" value="1"/>
</dbReference>
<gene>
    <name evidence="1" type="ORF">MGWOODY_Clf1632</name>
</gene>
<organism evidence="1">
    <name type="scientific">hydrothermal vent metagenome</name>
    <dbReference type="NCBI Taxonomy" id="652676"/>
    <lineage>
        <taxon>unclassified sequences</taxon>
        <taxon>metagenomes</taxon>
        <taxon>ecological metagenomes</taxon>
    </lineage>
</organism>
<dbReference type="AlphaFoldDB" id="A0A160V7B1"/>